<gene>
    <name evidence="16" type="primary">LOC110705662</name>
</gene>
<keyword evidence="12 14" id="KW-0472">Membrane</keyword>
<evidence type="ECO:0000256" key="11">
    <source>
        <dbReference type="ARBA" id="ARBA00023121"/>
    </source>
</evidence>
<feature type="domain" description="Cytochrome b5 heme-binding" evidence="15">
    <location>
        <begin position="71"/>
        <end position="167"/>
    </location>
</feature>
<keyword evidence="4" id="KW-0349">Heme</keyword>
<dbReference type="GO" id="GO:0046872">
    <property type="term" value="F:metal ion binding"/>
    <property type="evidence" value="ECO:0007669"/>
    <property type="project" value="UniProtKB-KW"/>
</dbReference>
<dbReference type="Gramene" id="AUR62009371-RA">
    <property type="protein sequence ID" value="AUR62009371-RA:cds"/>
    <property type="gene ID" value="AUR62009371"/>
</dbReference>
<evidence type="ECO:0000256" key="3">
    <source>
        <dbReference type="ARBA" id="ARBA00022475"/>
    </source>
</evidence>
<dbReference type="KEGG" id="cqi:110705662"/>
<reference evidence="16" key="2">
    <citation type="submission" date="2021-03" db="UniProtKB">
        <authorList>
            <consortium name="EnsemblPlants"/>
        </authorList>
    </citation>
    <scope>IDENTIFICATION</scope>
</reference>
<keyword evidence="3" id="KW-1003">Cell membrane</keyword>
<evidence type="ECO:0000256" key="9">
    <source>
        <dbReference type="ARBA" id="ARBA00022989"/>
    </source>
</evidence>
<keyword evidence="9 14" id="KW-1133">Transmembrane helix</keyword>
<keyword evidence="11" id="KW-0446">Lipid-binding</keyword>
<dbReference type="GeneID" id="110705662"/>
<dbReference type="SUPFAM" id="SSF55856">
    <property type="entry name" value="Cytochrome b5-like heme/steroid binding domain"/>
    <property type="match status" value="1"/>
</dbReference>
<dbReference type="SMART" id="SM01117">
    <property type="entry name" value="Cyt-b5"/>
    <property type="match status" value="1"/>
</dbReference>
<keyword evidence="5" id="KW-0754">Steroid-binding</keyword>
<proteinExistence type="inferred from homology"/>
<evidence type="ECO:0000313" key="17">
    <source>
        <dbReference type="Proteomes" id="UP000596660"/>
    </source>
</evidence>
<keyword evidence="8" id="KW-0256">Endoplasmic reticulum</keyword>
<dbReference type="FunFam" id="3.10.120.10:FF:000006">
    <property type="entry name" value="Membrane steroid-binding protein 1"/>
    <property type="match status" value="1"/>
</dbReference>
<keyword evidence="17" id="KW-1185">Reference proteome</keyword>
<feature type="transmembrane region" description="Helical" evidence="14">
    <location>
        <begin position="23"/>
        <end position="44"/>
    </location>
</feature>
<dbReference type="Pfam" id="PF00173">
    <property type="entry name" value="Cyt-b5"/>
    <property type="match status" value="1"/>
</dbReference>
<dbReference type="Gene3D" id="3.10.120.10">
    <property type="entry name" value="Cytochrome b5-like heme/steroid binding domain"/>
    <property type="match status" value="1"/>
</dbReference>
<dbReference type="GO" id="GO:0005496">
    <property type="term" value="F:steroid binding"/>
    <property type="evidence" value="ECO:0007669"/>
    <property type="project" value="UniProtKB-KW"/>
</dbReference>
<evidence type="ECO:0000259" key="15">
    <source>
        <dbReference type="SMART" id="SM01117"/>
    </source>
</evidence>
<dbReference type="InterPro" id="IPR001199">
    <property type="entry name" value="Cyt_B5-like_heme/steroid-bd"/>
</dbReference>
<keyword evidence="6 14" id="KW-0812">Transmembrane</keyword>
<evidence type="ECO:0000313" key="16">
    <source>
        <dbReference type="EnsemblPlants" id="AUR62009371-RA:cds"/>
    </source>
</evidence>
<dbReference type="PANTHER" id="PTHR10281:SF72">
    <property type="entry name" value="NEUDESIN"/>
    <property type="match status" value="1"/>
</dbReference>
<organism evidence="16 17">
    <name type="scientific">Chenopodium quinoa</name>
    <name type="common">Quinoa</name>
    <dbReference type="NCBI Taxonomy" id="63459"/>
    <lineage>
        <taxon>Eukaryota</taxon>
        <taxon>Viridiplantae</taxon>
        <taxon>Streptophyta</taxon>
        <taxon>Embryophyta</taxon>
        <taxon>Tracheophyta</taxon>
        <taxon>Spermatophyta</taxon>
        <taxon>Magnoliopsida</taxon>
        <taxon>eudicotyledons</taxon>
        <taxon>Gunneridae</taxon>
        <taxon>Pentapetalae</taxon>
        <taxon>Caryophyllales</taxon>
        <taxon>Chenopodiaceae</taxon>
        <taxon>Chenopodioideae</taxon>
        <taxon>Atripliceae</taxon>
        <taxon>Chenopodium</taxon>
    </lineage>
</organism>
<comment type="subcellular location">
    <subcellularLocation>
        <location evidence="1">Cell membrane</location>
    </subcellularLocation>
    <subcellularLocation>
        <location evidence="2">Endoplasmic reticulum</location>
    </subcellularLocation>
</comment>
<evidence type="ECO:0000256" key="14">
    <source>
        <dbReference type="SAM" id="Phobius"/>
    </source>
</evidence>
<comment type="similarity">
    <text evidence="13">Belongs to the cytochrome b5 family. MAPR subfamily.</text>
</comment>
<dbReference type="InterPro" id="IPR036400">
    <property type="entry name" value="Cyt_B5-like_heme/steroid_sf"/>
</dbReference>
<dbReference type="RefSeq" id="XP_021739255.1">
    <property type="nucleotide sequence ID" value="XM_021883563.1"/>
</dbReference>
<dbReference type="OrthoDB" id="547796at2759"/>
<keyword evidence="7" id="KW-0479">Metal-binding</keyword>
<evidence type="ECO:0000256" key="8">
    <source>
        <dbReference type="ARBA" id="ARBA00022824"/>
    </source>
</evidence>
<name>A0A803LBY2_CHEQI</name>
<accession>A0A803LBY2</accession>
<evidence type="ECO:0000256" key="5">
    <source>
        <dbReference type="ARBA" id="ARBA00022665"/>
    </source>
</evidence>
<keyword evidence="10" id="KW-0408">Iron</keyword>
<dbReference type="SMR" id="A0A803LBY2"/>
<dbReference type="GO" id="GO:0005783">
    <property type="term" value="C:endoplasmic reticulum"/>
    <property type="evidence" value="ECO:0007669"/>
    <property type="project" value="UniProtKB-SubCell"/>
</dbReference>
<dbReference type="Proteomes" id="UP000596660">
    <property type="component" value="Unplaced"/>
</dbReference>
<evidence type="ECO:0000256" key="6">
    <source>
        <dbReference type="ARBA" id="ARBA00022692"/>
    </source>
</evidence>
<protein>
    <recommendedName>
        <fullName evidence="15">Cytochrome b5 heme-binding domain-containing protein</fullName>
    </recommendedName>
</protein>
<dbReference type="EnsemblPlants" id="AUR62009371-RA">
    <property type="protein sequence ID" value="AUR62009371-RA:cds"/>
    <property type="gene ID" value="AUR62009371"/>
</dbReference>
<dbReference type="InterPro" id="IPR050577">
    <property type="entry name" value="MAPR/NEUFC/NENF-like"/>
</dbReference>
<reference evidence="16" key="1">
    <citation type="journal article" date="2017" name="Nature">
        <title>The genome of Chenopodium quinoa.</title>
        <authorList>
            <person name="Jarvis D.E."/>
            <person name="Ho Y.S."/>
            <person name="Lightfoot D.J."/>
            <person name="Schmoeckel S.M."/>
            <person name="Li B."/>
            <person name="Borm T.J.A."/>
            <person name="Ohyanagi H."/>
            <person name="Mineta K."/>
            <person name="Michell C.T."/>
            <person name="Saber N."/>
            <person name="Kharbatia N.M."/>
            <person name="Rupper R.R."/>
            <person name="Sharp A.R."/>
            <person name="Dally N."/>
            <person name="Boughton B.A."/>
            <person name="Woo Y.H."/>
            <person name="Gao G."/>
            <person name="Schijlen E.G.W.M."/>
            <person name="Guo X."/>
            <person name="Momin A.A."/>
            <person name="Negrao S."/>
            <person name="Al-Babili S."/>
            <person name="Gehring C."/>
            <person name="Roessner U."/>
            <person name="Jung C."/>
            <person name="Murphy K."/>
            <person name="Arold S.T."/>
            <person name="Gojobori T."/>
            <person name="van der Linden C.G."/>
            <person name="van Loo E.N."/>
            <person name="Jellen E.N."/>
            <person name="Maughan P.J."/>
            <person name="Tester M."/>
        </authorList>
    </citation>
    <scope>NUCLEOTIDE SEQUENCE [LARGE SCALE GENOMIC DNA]</scope>
    <source>
        <strain evidence="16">cv. PI 614886</strain>
    </source>
</reference>
<dbReference type="OMA" id="MFVAPED"/>
<dbReference type="PANTHER" id="PTHR10281">
    <property type="entry name" value="MEMBRANE-ASSOCIATED PROGESTERONE RECEPTOR COMPONENT-RELATED"/>
    <property type="match status" value="1"/>
</dbReference>
<dbReference type="AlphaFoldDB" id="A0A803LBY2"/>
<dbReference type="GO" id="GO:0005886">
    <property type="term" value="C:plasma membrane"/>
    <property type="evidence" value="ECO:0007669"/>
    <property type="project" value="UniProtKB-SubCell"/>
</dbReference>
<evidence type="ECO:0000256" key="12">
    <source>
        <dbReference type="ARBA" id="ARBA00023136"/>
    </source>
</evidence>
<evidence type="ECO:0000256" key="1">
    <source>
        <dbReference type="ARBA" id="ARBA00004236"/>
    </source>
</evidence>
<evidence type="ECO:0000256" key="13">
    <source>
        <dbReference type="ARBA" id="ARBA00038357"/>
    </source>
</evidence>
<sequence>MGGIYGTIVESIENYTGLSPTSFIILMAVSIITYKIVCTMFVAVDDYKSVEKMKEIFEEDMKREPVQLGEVTEEQLKEYDGSDPKKPLLMAIKGNIYDVSKGRIFYGPGGSYAMFAGRDATRALALMSFDPQDLTGNMDGLSESELDVLQDWELKFIEKYPKVGVLVKEEDLDSKKAV</sequence>
<evidence type="ECO:0000256" key="7">
    <source>
        <dbReference type="ARBA" id="ARBA00022723"/>
    </source>
</evidence>
<evidence type="ECO:0000256" key="10">
    <source>
        <dbReference type="ARBA" id="ARBA00023004"/>
    </source>
</evidence>
<evidence type="ECO:0000256" key="2">
    <source>
        <dbReference type="ARBA" id="ARBA00004240"/>
    </source>
</evidence>
<evidence type="ECO:0000256" key="4">
    <source>
        <dbReference type="ARBA" id="ARBA00022617"/>
    </source>
</evidence>